<feature type="region of interest" description="Disordered" evidence="7">
    <location>
        <begin position="1"/>
        <end position="21"/>
    </location>
</feature>
<accession>A0A9D4DS39</accession>
<dbReference type="GO" id="GO:0005634">
    <property type="term" value="C:nucleus"/>
    <property type="evidence" value="ECO:0007669"/>
    <property type="project" value="UniProtKB-SubCell"/>
</dbReference>
<dbReference type="SUPFAM" id="SSF47113">
    <property type="entry name" value="Histone-fold"/>
    <property type="match status" value="1"/>
</dbReference>
<dbReference type="SMART" id="SM00414">
    <property type="entry name" value="H2A"/>
    <property type="match status" value="1"/>
</dbReference>
<feature type="transmembrane region" description="Helical" evidence="8">
    <location>
        <begin position="53"/>
        <end position="70"/>
    </location>
</feature>
<evidence type="ECO:0000256" key="5">
    <source>
        <dbReference type="ARBA" id="ARBA00023242"/>
    </source>
</evidence>
<comment type="subunit">
    <text evidence="6">The nucleosome is a histone octamer containing two molecules each of H2A, H2B, H3 and H4 assembled in one H3-H4 heterotetramer and two H2A-H2B heterodimers. The octamer wraps approximately 147 bp of DNA.</text>
</comment>
<dbReference type="Gene3D" id="1.10.20.10">
    <property type="entry name" value="Histone, subunit A"/>
    <property type="match status" value="1"/>
</dbReference>
<comment type="similarity">
    <text evidence="3 6">Belongs to the histone H2A family.</text>
</comment>
<evidence type="ECO:0000256" key="2">
    <source>
        <dbReference type="ARBA" id="ARBA00004286"/>
    </source>
</evidence>
<sequence>MPGGTAGQDSGKAKAKAVSRSTRAGLQFPVGRLHRHLKNRMTSHGRVGMERQCFLLMALVFMFCAFFHLSKNATMMTGHQTHANETPASSVKSSIVVRVVLISAATRNSVSARQQWDGSTMLFQPVRGWGQDQLTKKNA</sequence>
<dbReference type="GO" id="GO:0030527">
    <property type="term" value="F:structural constituent of chromatin"/>
    <property type="evidence" value="ECO:0007669"/>
    <property type="project" value="InterPro"/>
</dbReference>
<name>A0A9D4DS39_DREPO</name>
<dbReference type="GO" id="GO:0046982">
    <property type="term" value="F:protein heterodimerization activity"/>
    <property type="evidence" value="ECO:0007669"/>
    <property type="project" value="InterPro"/>
</dbReference>
<evidence type="ECO:0000256" key="1">
    <source>
        <dbReference type="ARBA" id="ARBA00004123"/>
    </source>
</evidence>
<reference evidence="9" key="2">
    <citation type="submission" date="2020-11" db="EMBL/GenBank/DDBJ databases">
        <authorList>
            <person name="McCartney M.A."/>
            <person name="Auch B."/>
            <person name="Kono T."/>
            <person name="Mallez S."/>
            <person name="Becker A."/>
            <person name="Gohl D.M."/>
            <person name="Silverstein K.A.T."/>
            <person name="Koren S."/>
            <person name="Bechman K.B."/>
            <person name="Herman A."/>
            <person name="Abrahante J.E."/>
            <person name="Garbe J."/>
        </authorList>
    </citation>
    <scope>NUCLEOTIDE SEQUENCE</scope>
    <source>
        <strain evidence="9">Duluth1</strain>
        <tissue evidence="9">Whole animal</tissue>
    </source>
</reference>
<keyword evidence="10" id="KW-1185">Reference proteome</keyword>
<dbReference type="InterPro" id="IPR032458">
    <property type="entry name" value="Histone_H2A_CS"/>
</dbReference>
<evidence type="ECO:0000256" key="7">
    <source>
        <dbReference type="SAM" id="MobiDB-lite"/>
    </source>
</evidence>
<evidence type="ECO:0000256" key="4">
    <source>
        <dbReference type="ARBA" id="ARBA00022454"/>
    </source>
</evidence>
<dbReference type="GO" id="GO:0000786">
    <property type="term" value="C:nucleosome"/>
    <property type="evidence" value="ECO:0007669"/>
    <property type="project" value="UniProtKB-KW"/>
</dbReference>
<gene>
    <name evidence="9" type="ORF">DPMN_188446</name>
</gene>
<evidence type="ECO:0000313" key="9">
    <source>
        <dbReference type="EMBL" id="KAH3753796.1"/>
    </source>
</evidence>
<evidence type="ECO:0000256" key="3">
    <source>
        <dbReference type="ARBA" id="ARBA00010691"/>
    </source>
</evidence>
<keyword evidence="8" id="KW-1133">Transmembrane helix</keyword>
<dbReference type="InterPro" id="IPR009072">
    <property type="entry name" value="Histone-fold"/>
</dbReference>
<dbReference type="Proteomes" id="UP000828390">
    <property type="component" value="Unassembled WGS sequence"/>
</dbReference>
<evidence type="ECO:0000313" key="10">
    <source>
        <dbReference type="Proteomes" id="UP000828390"/>
    </source>
</evidence>
<keyword evidence="5 6" id="KW-0539">Nucleus</keyword>
<keyword evidence="8" id="KW-0812">Transmembrane</keyword>
<keyword evidence="4 6" id="KW-0158">Chromosome</keyword>
<dbReference type="AlphaFoldDB" id="A0A9D4DS39"/>
<organism evidence="9 10">
    <name type="scientific">Dreissena polymorpha</name>
    <name type="common">Zebra mussel</name>
    <name type="synonym">Mytilus polymorpha</name>
    <dbReference type="NCBI Taxonomy" id="45954"/>
    <lineage>
        <taxon>Eukaryota</taxon>
        <taxon>Metazoa</taxon>
        <taxon>Spiralia</taxon>
        <taxon>Lophotrochozoa</taxon>
        <taxon>Mollusca</taxon>
        <taxon>Bivalvia</taxon>
        <taxon>Autobranchia</taxon>
        <taxon>Heteroconchia</taxon>
        <taxon>Euheterodonta</taxon>
        <taxon>Imparidentia</taxon>
        <taxon>Neoheterodontei</taxon>
        <taxon>Myida</taxon>
        <taxon>Dreissenoidea</taxon>
        <taxon>Dreissenidae</taxon>
        <taxon>Dreissena</taxon>
    </lineage>
</organism>
<dbReference type="PROSITE" id="PS00046">
    <property type="entry name" value="HISTONE_H2A"/>
    <property type="match status" value="1"/>
</dbReference>
<dbReference type="EMBL" id="JAIWYP010000010">
    <property type="protein sequence ID" value="KAH3753796.1"/>
    <property type="molecule type" value="Genomic_DNA"/>
</dbReference>
<evidence type="ECO:0000256" key="8">
    <source>
        <dbReference type="SAM" id="Phobius"/>
    </source>
</evidence>
<keyword evidence="6" id="KW-0238">DNA-binding</keyword>
<reference evidence="9" key="1">
    <citation type="journal article" date="2019" name="bioRxiv">
        <title>The Genome of the Zebra Mussel, Dreissena polymorpha: A Resource for Invasive Species Research.</title>
        <authorList>
            <person name="McCartney M.A."/>
            <person name="Auch B."/>
            <person name="Kono T."/>
            <person name="Mallez S."/>
            <person name="Zhang Y."/>
            <person name="Obille A."/>
            <person name="Becker A."/>
            <person name="Abrahante J.E."/>
            <person name="Garbe J."/>
            <person name="Badalamenti J.P."/>
            <person name="Herman A."/>
            <person name="Mangelson H."/>
            <person name="Liachko I."/>
            <person name="Sullivan S."/>
            <person name="Sone E.D."/>
            <person name="Koren S."/>
            <person name="Silverstein K.A.T."/>
            <person name="Beckman K.B."/>
            <person name="Gohl D.M."/>
        </authorList>
    </citation>
    <scope>NUCLEOTIDE SEQUENCE</scope>
    <source>
        <strain evidence="9">Duluth1</strain>
        <tissue evidence="9">Whole animal</tissue>
    </source>
</reference>
<comment type="subcellular location">
    <subcellularLocation>
        <location evidence="2">Chromosome</location>
    </subcellularLocation>
    <subcellularLocation>
        <location evidence="1 6">Nucleus</location>
    </subcellularLocation>
</comment>
<keyword evidence="8" id="KW-0472">Membrane</keyword>
<comment type="caution">
    <text evidence="9">The sequence shown here is derived from an EMBL/GenBank/DDBJ whole genome shotgun (WGS) entry which is preliminary data.</text>
</comment>
<keyword evidence="6" id="KW-0544">Nucleosome core</keyword>
<evidence type="ECO:0000256" key="6">
    <source>
        <dbReference type="RuleBase" id="RU003767"/>
    </source>
</evidence>
<dbReference type="GO" id="GO:0003677">
    <property type="term" value="F:DNA binding"/>
    <property type="evidence" value="ECO:0007669"/>
    <property type="project" value="UniProtKB-KW"/>
</dbReference>
<dbReference type="InterPro" id="IPR002119">
    <property type="entry name" value="Histone_H2A"/>
</dbReference>
<protein>
    <recommendedName>
        <fullName evidence="6">Histone H2A</fullName>
    </recommendedName>
</protein>
<dbReference type="PRINTS" id="PR00620">
    <property type="entry name" value="HISTONEH2A"/>
</dbReference>
<proteinExistence type="inferred from homology"/>